<keyword evidence="1" id="KW-0732">Signal</keyword>
<dbReference type="Proteomes" id="UP000235826">
    <property type="component" value="Chromosome"/>
</dbReference>
<evidence type="ECO:0000256" key="1">
    <source>
        <dbReference type="SAM" id="SignalP"/>
    </source>
</evidence>
<sequence length="385" mass="43035">MRRTIKLLSIGAILFSTLFIMSCDSSDENINTSLNIEEAKLKDFRLTFIKRTGMELEHPEIVDNEEVAYGNIKITVPSTTSLDEVHISITSEELNLSKFSMSPNNIALSFEGNKTHVFTISEVGGDKEALLHYNVSVIKEQPPVLETLKLTSFTFEESKNKGVIPNDITISRRADVNPSYEKVYLIVPVGTDFTKLVPTITYEGSNLYYSQDSSLSSGDMNEKYPDGNPSFDFKYPKPFFLAIKDKDNEKVQLIKVIVDVVNPVKIEMPSVTTPDATEGSPGYFTGVTKWINVGNQIINFQKATTYEDISPVTTPPTNVITVDRELPSGGLLPGESASINVRVFQYFPEETYKTTAVFYTRMYNDNDSDDLFEPSKVAVTTKIVK</sequence>
<dbReference type="RefSeq" id="WP_102754405.1">
    <property type="nucleotide sequence ID" value="NZ_CP025791.1"/>
</dbReference>
<dbReference type="PROSITE" id="PS51257">
    <property type="entry name" value="PROKAR_LIPOPROTEIN"/>
    <property type="match status" value="1"/>
</dbReference>
<dbReference type="OrthoDB" id="1429018at2"/>
<evidence type="ECO:0000313" key="3">
    <source>
        <dbReference type="Proteomes" id="UP000235826"/>
    </source>
</evidence>
<gene>
    <name evidence="2" type="ORF">C1H87_03050</name>
</gene>
<accession>A0A2K9PL43</accession>
<keyword evidence="3" id="KW-1185">Reference proteome</keyword>
<feature type="chain" id="PRO_5014940660" evidence="1">
    <location>
        <begin position="23"/>
        <end position="385"/>
    </location>
</feature>
<dbReference type="EMBL" id="CP025791">
    <property type="protein sequence ID" value="AUP77746.1"/>
    <property type="molecule type" value="Genomic_DNA"/>
</dbReference>
<organism evidence="2 3">
    <name type="scientific">Flavivirga eckloniae</name>
    <dbReference type="NCBI Taxonomy" id="1803846"/>
    <lineage>
        <taxon>Bacteria</taxon>
        <taxon>Pseudomonadati</taxon>
        <taxon>Bacteroidota</taxon>
        <taxon>Flavobacteriia</taxon>
        <taxon>Flavobacteriales</taxon>
        <taxon>Flavobacteriaceae</taxon>
        <taxon>Flavivirga</taxon>
    </lineage>
</organism>
<name>A0A2K9PL43_9FLAO</name>
<feature type="signal peptide" evidence="1">
    <location>
        <begin position="1"/>
        <end position="22"/>
    </location>
</feature>
<protein>
    <submittedName>
        <fullName evidence="2">Uncharacterized protein</fullName>
    </submittedName>
</protein>
<dbReference type="AlphaFoldDB" id="A0A2K9PL43"/>
<reference evidence="2 3" key="1">
    <citation type="submission" date="2018-01" db="EMBL/GenBank/DDBJ databases">
        <title>Complete genome sequence of Flavivirga eckloniae ECD14 isolated from seaweed Ecklonia cava.</title>
        <authorList>
            <person name="Lee J.H."/>
            <person name="Baik K.S."/>
            <person name="Seong C.N."/>
        </authorList>
    </citation>
    <scope>NUCLEOTIDE SEQUENCE [LARGE SCALE GENOMIC DNA]</scope>
    <source>
        <strain evidence="2 3">ECD14</strain>
    </source>
</reference>
<evidence type="ECO:0000313" key="2">
    <source>
        <dbReference type="EMBL" id="AUP77746.1"/>
    </source>
</evidence>
<dbReference type="KEGG" id="fek:C1H87_03050"/>
<proteinExistence type="predicted"/>